<accession>A0A8T0E4K3</accession>
<organism evidence="2 3">
    <name type="scientific">Argiope bruennichi</name>
    <name type="common">Wasp spider</name>
    <name type="synonym">Aranea bruennichi</name>
    <dbReference type="NCBI Taxonomy" id="94029"/>
    <lineage>
        <taxon>Eukaryota</taxon>
        <taxon>Metazoa</taxon>
        <taxon>Ecdysozoa</taxon>
        <taxon>Arthropoda</taxon>
        <taxon>Chelicerata</taxon>
        <taxon>Arachnida</taxon>
        <taxon>Araneae</taxon>
        <taxon>Araneomorphae</taxon>
        <taxon>Entelegynae</taxon>
        <taxon>Araneoidea</taxon>
        <taxon>Araneidae</taxon>
        <taxon>Argiope</taxon>
    </lineage>
</organism>
<dbReference type="AlphaFoldDB" id="A0A8T0E4K3"/>
<reference evidence="2" key="1">
    <citation type="journal article" date="2020" name="bioRxiv">
        <title>Chromosome-level reference genome of the European wasp spider Argiope bruennichi: a resource for studies on range expansion and evolutionary adaptation.</title>
        <authorList>
            <person name="Sheffer M.M."/>
            <person name="Hoppe A."/>
            <person name="Krehenwinkel H."/>
            <person name="Uhl G."/>
            <person name="Kuss A.W."/>
            <person name="Jensen L."/>
            <person name="Jensen C."/>
            <person name="Gillespie R.G."/>
            <person name="Hoff K.J."/>
            <person name="Prost S."/>
        </authorList>
    </citation>
    <scope>NUCLEOTIDE SEQUENCE</scope>
</reference>
<evidence type="ECO:0000256" key="1">
    <source>
        <dbReference type="SAM" id="SignalP"/>
    </source>
</evidence>
<protein>
    <recommendedName>
        <fullName evidence="4">Secreted protein</fullName>
    </recommendedName>
</protein>
<keyword evidence="1" id="KW-0732">Signal</keyword>
<dbReference type="Proteomes" id="UP000807504">
    <property type="component" value="Unassembled WGS sequence"/>
</dbReference>
<evidence type="ECO:0000313" key="3">
    <source>
        <dbReference type="Proteomes" id="UP000807504"/>
    </source>
</evidence>
<feature type="chain" id="PRO_5035830750" description="Secreted protein" evidence="1">
    <location>
        <begin position="16"/>
        <end position="74"/>
    </location>
</feature>
<gene>
    <name evidence="2" type="ORF">HNY73_019802</name>
</gene>
<feature type="signal peptide" evidence="1">
    <location>
        <begin position="1"/>
        <end position="15"/>
    </location>
</feature>
<comment type="caution">
    <text evidence="2">The sequence shown here is derived from an EMBL/GenBank/DDBJ whole genome shotgun (WGS) entry which is preliminary data.</text>
</comment>
<keyword evidence="3" id="KW-1185">Reference proteome</keyword>
<sequence>MHLAVLTALIACVYGTKRHINCAIYELPDSGNKSLSVIHIRADSLKFCTNLGSSFKSPSGLYKDATIQFLDIEN</sequence>
<name>A0A8T0E4K3_ARGBR</name>
<evidence type="ECO:0008006" key="4">
    <source>
        <dbReference type="Google" id="ProtNLM"/>
    </source>
</evidence>
<evidence type="ECO:0000313" key="2">
    <source>
        <dbReference type="EMBL" id="KAF8766769.1"/>
    </source>
</evidence>
<reference evidence="2" key="2">
    <citation type="submission" date="2020-06" db="EMBL/GenBank/DDBJ databases">
        <authorList>
            <person name="Sheffer M."/>
        </authorList>
    </citation>
    <scope>NUCLEOTIDE SEQUENCE</scope>
</reference>
<proteinExistence type="predicted"/>
<dbReference type="EMBL" id="JABXBU010002230">
    <property type="protein sequence ID" value="KAF8766769.1"/>
    <property type="molecule type" value="Genomic_DNA"/>
</dbReference>